<dbReference type="InterPro" id="IPR016181">
    <property type="entry name" value="Acyl_CoA_acyltransferase"/>
</dbReference>
<dbReference type="EMBL" id="LMTZ01000129">
    <property type="protein sequence ID" value="KST64037.1"/>
    <property type="molecule type" value="Genomic_DNA"/>
</dbReference>
<dbReference type="AlphaFoldDB" id="A0A0V7ZHG7"/>
<reference evidence="2 4" key="1">
    <citation type="journal article" date="2015" name="Genome Announc.">
        <title>Draft Genome of the Euendolithic (true boring) Cyanobacterium Mastigocoleus testarum strain BC008.</title>
        <authorList>
            <person name="Guida B.S."/>
            <person name="Garcia-Pichel F."/>
        </authorList>
    </citation>
    <scope>NUCLEOTIDE SEQUENCE [LARGE SCALE GENOMIC DNA]</scope>
    <source>
        <strain evidence="2 4">BC008</strain>
    </source>
</reference>
<sequence>MQDPITTRSALKIIESPPPRLLQAATQWLADNSHENLELERGLDFIFHNNIAFEQIGGKLAIAMLNSEISGVLMVEPNQTNASLEASDRITAQMLFKILQSKGVPRRVFTSNHVKNWIHPFLLENYRLRREYDQIVMICNQVPGGGKGRWAKPEDKEWLQAYEAAYIAERGSGSLNRNWDLLIAAKQIAVLENNGEIVSVVKRGRDTAKYAGIFAPLTFAKYRRQGFGYKLLAFFISELLQERPAVHLWLDDDNTVALALYNSLGFQQIGQCYTGYFSEKGIDW</sequence>
<evidence type="ECO:0000313" key="3">
    <source>
        <dbReference type="EMBL" id="KST64747.1"/>
    </source>
</evidence>
<dbReference type="InterPro" id="IPR000182">
    <property type="entry name" value="GNAT_dom"/>
</dbReference>
<evidence type="ECO:0000313" key="2">
    <source>
        <dbReference type="EMBL" id="KST64037.1"/>
    </source>
</evidence>
<dbReference type="GO" id="GO:0016747">
    <property type="term" value="F:acyltransferase activity, transferring groups other than amino-acyl groups"/>
    <property type="evidence" value="ECO:0007669"/>
    <property type="project" value="InterPro"/>
</dbReference>
<dbReference type="SUPFAM" id="SSF55729">
    <property type="entry name" value="Acyl-CoA N-acyltransferases (Nat)"/>
    <property type="match status" value="1"/>
</dbReference>
<dbReference type="Proteomes" id="UP000053372">
    <property type="component" value="Unassembled WGS sequence"/>
</dbReference>
<dbReference type="Pfam" id="PF00583">
    <property type="entry name" value="Acetyltransf_1"/>
    <property type="match status" value="1"/>
</dbReference>
<gene>
    <name evidence="2" type="ORF">BC008_40290</name>
    <name evidence="3" type="ORF">BC008_41265</name>
</gene>
<dbReference type="CDD" id="cd04301">
    <property type="entry name" value="NAT_SF"/>
    <property type="match status" value="1"/>
</dbReference>
<keyword evidence="4" id="KW-1185">Reference proteome</keyword>
<accession>A0A0V7ZHG7</accession>
<dbReference type="OrthoDB" id="9796919at2"/>
<evidence type="ECO:0000259" key="1">
    <source>
        <dbReference type="PROSITE" id="PS51186"/>
    </source>
</evidence>
<comment type="caution">
    <text evidence="2">The sequence shown here is derived from an EMBL/GenBank/DDBJ whole genome shotgun (WGS) entry which is preliminary data.</text>
</comment>
<dbReference type="EMBL" id="LMTZ01000118">
    <property type="protein sequence ID" value="KST64747.1"/>
    <property type="molecule type" value="Genomic_DNA"/>
</dbReference>
<dbReference type="RefSeq" id="WP_027844970.1">
    <property type="nucleotide sequence ID" value="NZ_LMTZ01000118.1"/>
</dbReference>
<feature type="domain" description="N-acetyltransferase" evidence="1">
    <location>
        <begin position="124"/>
        <end position="284"/>
    </location>
</feature>
<proteinExistence type="predicted"/>
<protein>
    <recommendedName>
        <fullName evidence="1">N-acetyltransferase domain-containing protein</fullName>
    </recommendedName>
</protein>
<name>A0A0V7ZHG7_9CYAN</name>
<dbReference type="PROSITE" id="PS51186">
    <property type="entry name" value="GNAT"/>
    <property type="match status" value="1"/>
</dbReference>
<dbReference type="Gene3D" id="3.40.630.30">
    <property type="match status" value="1"/>
</dbReference>
<evidence type="ECO:0000313" key="4">
    <source>
        <dbReference type="Proteomes" id="UP000053372"/>
    </source>
</evidence>
<organism evidence="2 4">
    <name type="scientific">Mastigocoleus testarum BC008</name>
    <dbReference type="NCBI Taxonomy" id="371196"/>
    <lineage>
        <taxon>Bacteria</taxon>
        <taxon>Bacillati</taxon>
        <taxon>Cyanobacteriota</taxon>
        <taxon>Cyanophyceae</taxon>
        <taxon>Nostocales</taxon>
        <taxon>Hapalosiphonaceae</taxon>
        <taxon>Mastigocoleus</taxon>
    </lineage>
</organism>